<dbReference type="PRINTS" id="PR01438">
    <property type="entry name" value="UNVRSLSTRESS"/>
</dbReference>
<dbReference type="SUPFAM" id="SSF52402">
    <property type="entry name" value="Adenine nucleotide alpha hydrolases-like"/>
    <property type="match status" value="1"/>
</dbReference>
<dbReference type="PATRIC" id="fig|1434121.4.peg.753"/>
<evidence type="ECO:0000259" key="2">
    <source>
        <dbReference type="Pfam" id="PF00582"/>
    </source>
</evidence>
<protein>
    <submittedName>
        <fullName evidence="3">Universal stress protein</fullName>
    </submittedName>
</protein>
<evidence type="ECO:0000313" key="4">
    <source>
        <dbReference type="Proteomes" id="UP000056925"/>
    </source>
</evidence>
<evidence type="ECO:0000256" key="1">
    <source>
        <dbReference type="ARBA" id="ARBA00008791"/>
    </source>
</evidence>
<dbReference type="InterPro" id="IPR006016">
    <property type="entry name" value="UspA"/>
</dbReference>
<dbReference type="EMBL" id="CP009502">
    <property type="protein sequence ID" value="AKB14920.1"/>
    <property type="molecule type" value="Genomic_DNA"/>
</dbReference>
<sequence length="155" mass="16878">MTSNIYRKIMVATDGSENVRKAVETAVKIAKISGAKLYAVYVINYGVPSITYPGNVGWEKIALDYFRAEGREAITYVENLAKAENVNVESVLLEGNPANEIVEFAEENDIDLIVTGTLGRTGIQRFLLGSVAENVMRHSKKAVLVVRGETAGKGK</sequence>
<dbReference type="Proteomes" id="UP000056925">
    <property type="component" value="Chromosome"/>
</dbReference>
<dbReference type="InterPro" id="IPR014729">
    <property type="entry name" value="Rossmann-like_a/b/a_fold"/>
</dbReference>
<feature type="domain" description="UspA" evidence="2">
    <location>
        <begin position="6"/>
        <end position="147"/>
    </location>
</feature>
<dbReference type="KEGG" id="mthe:MSTHC_0602"/>
<dbReference type="RefSeq" id="WP_048166149.1">
    <property type="nucleotide sequence ID" value="NZ_CP009502.1"/>
</dbReference>
<evidence type="ECO:0000313" key="3">
    <source>
        <dbReference type="EMBL" id="AKB14920.1"/>
    </source>
</evidence>
<reference evidence="3 4" key="1">
    <citation type="submission" date="2014-07" db="EMBL/GenBank/DDBJ databases">
        <title>Methanogenic archaea and the global carbon cycle.</title>
        <authorList>
            <person name="Henriksen J.R."/>
            <person name="Luke J."/>
            <person name="Reinhart S."/>
            <person name="Benedict M.N."/>
            <person name="Youngblut N.D."/>
            <person name="Metcalf M.E."/>
            <person name="Whitaker R.J."/>
            <person name="Metcalf W.W."/>
        </authorList>
    </citation>
    <scope>NUCLEOTIDE SEQUENCE [LARGE SCALE GENOMIC DNA]</scope>
    <source>
        <strain evidence="3 4">CHTI-55</strain>
    </source>
</reference>
<dbReference type="Pfam" id="PF00582">
    <property type="entry name" value="Usp"/>
    <property type="match status" value="1"/>
</dbReference>
<dbReference type="PANTHER" id="PTHR46268:SF24">
    <property type="entry name" value="UNIVERSAL STRESS PROTEIN"/>
    <property type="match status" value="1"/>
</dbReference>
<proteinExistence type="inferred from homology"/>
<dbReference type="PIRSF" id="PIRSF006276">
    <property type="entry name" value="UspA"/>
    <property type="match status" value="1"/>
</dbReference>
<dbReference type="GeneID" id="41601878"/>
<gene>
    <name evidence="3" type="ORF">MSTHC_0602</name>
</gene>
<accession>A0A0E3NFJ2</accession>
<dbReference type="PANTHER" id="PTHR46268">
    <property type="entry name" value="STRESS RESPONSE PROTEIN NHAX"/>
    <property type="match status" value="1"/>
</dbReference>
<dbReference type="AlphaFoldDB" id="A0A0E3NFJ2"/>
<organism evidence="3 4">
    <name type="scientific">Methanosarcina thermophila CHTI-55</name>
    <dbReference type="NCBI Taxonomy" id="1434121"/>
    <lineage>
        <taxon>Archaea</taxon>
        <taxon>Methanobacteriati</taxon>
        <taxon>Methanobacteriota</taxon>
        <taxon>Stenosarchaea group</taxon>
        <taxon>Methanomicrobia</taxon>
        <taxon>Methanosarcinales</taxon>
        <taxon>Methanosarcinaceae</taxon>
        <taxon>Methanosarcina</taxon>
    </lineage>
</organism>
<dbReference type="CDD" id="cd00293">
    <property type="entry name" value="USP-like"/>
    <property type="match status" value="1"/>
</dbReference>
<name>A0A0E3NFJ2_METTE</name>
<dbReference type="InterPro" id="IPR006015">
    <property type="entry name" value="Universal_stress_UspA"/>
</dbReference>
<dbReference type="HOGENOM" id="CLU_049301_11_1_2"/>
<comment type="similarity">
    <text evidence="1">Belongs to the universal stress protein A family.</text>
</comment>
<dbReference type="Gene3D" id="3.40.50.620">
    <property type="entry name" value="HUPs"/>
    <property type="match status" value="1"/>
</dbReference>